<dbReference type="AlphaFoldDB" id="A0A8J4LRZ5"/>
<accession>A0A8J4LRZ5</accession>
<name>A0A8J4LRZ5_9CHLO</name>
<protein>
    <submittedName>
        <fullName evidence="2">Uncharacterized protein</fullName>
    </submittedName>
</protein>
<evidence type="ECO:0000313" key="3">
    <source>
        <dbReference type="Proteomes" id="UP000722791"/>
    </source>
</evidence>
<feature type="compositionally biased region" description="Polar residues" evidence="1">
    <location>
        <begin position="162"/>
        <end position="174"/>
    </location>
</feature>
<evidence type="ECO:0000256" key="1">
    <source>
        <dbReference type="SAM" id="MobiDB-lite"/>
    </source>
</evidence>
<proteinExistence type="predicted"/>
<dbReference type="Proteomes" id="UP000722791">
    <property type="component" value="Unassembled WGS sequence"/>
</dbReference>
<gene>
    <name evidence="2" type="ORF">Vretimale_11424</name>
</gene>
<feature type="region of interest" description="Disordered" evidence="1">
    <location>
        <begin position="64"/>
        <end position="83"/>
    </location>
</feature>
<dbReference type="EMBL" id="BNCQ01000023">
    <property type="protein sequence ID" value="GIM07218.1"/>
    <property type="molecule type" value="Genomic_DNA"/>
</dbReference>
<organism evidence="2 3">
    <name type="scientific">Volvox reticuliferus</name>
    <dbReference type="NCBI Taxonomy" id="1737510"/>
    <lineage>
        <taxon>Eukaryota</taxon>
        <taxon>Viridiplantae</taxon>
        <taxon>Chlorophyta</taxon>
        <taxon>core chlorophytes</taxon>
        <taxon>Chlorophyceae</taxon>
        <taxon>CS clade</taxon>
        <taxon>Chlamydomonadales</taxon>
        <taxon>Volvocaceae</taxon>
        <taxon>Volvox</taxon>
    </lineage>
</organism>
<evidence type="ECO:0000313" key="2">
    <source>
        <dbReference type="EMBL" id="GIM07218.1"/>
    </source>
</evidence>
<sequence length="217" mass="22359">MCVCVCVCVACLETGGWEERDSQLHNAGVVACGVAHCRRCVEVSPLKPLSPPPRPLQPIHHSPAPGLRVKHARPHCGGRSAPRRDGAAVTAAVVAGPTASANLGAAAVIEAVVAPAGAASEATSTASCMVEKRRSPPARFRRGMAASSASTQSPPLDRKRSSASTTSHMLSTGLQGERASRMQGVEMAWASYGGVVAALQTSEPWFHGGMGNPPVPE</sequence>
<feature type="region of interest" description="Disordered" evidence="1">
    <location>
        <begin position="122"/>
        <end position="177"/>
    </location>
</feature>
<comment type="caution">
    <text evidence="2">The sequence shown here is derived from an EMBL/GenBank/DDBJ whole genome shotgun (WGS) entry which is preliminary data.</text>
</comment>
<reference evidence="2" key="1">
    <citation type="journal article" date="2021" name="Proc. Natl. Acad. Sci. U.S.A.">
        <title>Three genomes in the algal genus Volvox reveal the fate of a haploid sex-determining region after a transition to homothallism.</title>
        <authorList>
            <person name="Yamamoto K."/>
            <person name="Hamaji T."/>
            <person name="Kawai-Toyooka H."/>
            <person name="Matsuzaki R."/>
            <person name="Takahashi F."/>
            <person name="Nishimura Y."/>
            <person name="Kawachi M."/>
            <person name="Noguchi H."/>
            <person name="Minakuchi Y."/>
            <person name="Umen J.G."/>
            <person name="Toyoda A."/>
            <person name="Nozaki H."/>
        </authorList>
    </citation>
    <scope>NUCLEOTIDE SEQUENCE</scope>
    <source>
        <strain evidence="2">NIES-3785</strain>
    </source>
</reference>